<protein>
    <submittedName>
        <fullName evidence="2">Uncharacterized protein</fullName>
    </submittedName>
</protein>
<evidence type="ECO:0000313" key="1">
    <source>
        <dbReference type="EMBL" id="GFS61102.1"/>
    </source>
</evidence>
<dbReference type="EMBL" id="BMAW01047489">
    <property type="protein sequence ID" value="GFS61102.1"/>
    <property type="molecule type" value="Genomic_DNA"/>
</dbReference>
<dbReference type="EMBL" id="BMAW01095175">
    <property type="protein sequence ID" value="GFS69034.1"/>
    <property type="molecule type" value="Genomic_DNA"/>
</dbReference>
<dbReference type="AlphaFoldDB" id="A0A8X6MN68"/>
<gene>
    <name evidence="1" type="ORF">NPIL_501811</name>
    <name evidence="2" type="ORF">NPIL_617691</name>
</gene>
<reference evidence="2" key="1">
    <citation type="submission" date="2020-08" db="EMBL/GenBank/DDBJ databases">
        <title>Multicomponent nature underlies the extraordinary mechanical properties of spider dragline silk.</title>
        <authorList>
            <person name="Kono N."/>
            <person name="Nakamura H."/>
            <person name="Mori M."/>
            <person name="Yoshida Y."/>
            <person name="Ohtoshi R."/>
            <person name="Malay A.D."/>
            <person name="Moran D.A.P."/>
            <person name="Tomita M."/>
            <person name="Numata K."/>
            <person name="Arakawa K."/>
        </authorList>
    </citation>
    <scope>NUCLEOTIDE SEQUENCE</scope>
</reference>
<accession>A0A8X6MN68</accession>
<feature type="non-terminal residue" evidence="2">
    <location>
        <position position="35"/>
    </location>
</feature>
<proteinExistence type="predicted"/>
<comment type="caution">
    <text evidence="2">The sequence shown here is derived from an EMBL/GenBank/DDBJ whole genome shotgun (WGS) entry which is preliminary data.</text>
</comment>
<name>A0A8X6MN68_NEPPI</name>
<organism evidence="2 3">
    <name type="scientific">Nephila pilipes</name>
    <name type="common">Giant wood spider</name>
    <name type="synonym">Nephila maculata</name>
    <dbReference type="NCBI Taxonomy" id="299642"/>
    <lineage>
        <taxon>Eukaryota</taxon>
        <taxon>Metazoa</taxon>
        <taxon>Ecdysozoa</taxon>
        <taxon>Arthropoda</taxon>
        <taxon>Chelicerata</taxon>
        <taxon>Arachnida</taxon>
        <taxon>Araneae</taxon>
        <taxon>Araneomorphae</taxon>
        <taxon>Entelegynae</taxon>
        <taxon>Araneoidea</taxon>
        <taxon>Nephilidae</taxon>
        <taxon>Nephila</taxon>
    </lineage>
</organism>
<evidence type="ECO:0000313" key="3">
    <source>
        <dbReference type="Proteomes" id="UP000887013"/>
    </source>
</evidence>
<sequence>MQSFMSVNFADALNRPDPIRVRCLNAYDVTASRIR</sequence>
<dbReference type="Proteomes" id="UP000887013">
    <property type="component" value="Unassembled WGS sequence"/>
</dbReference>
<evidence type="ECO:0000313" key="2">
    <source>
        <dbReference type="EMBL" id="GFS69034.1"/>
    </source>
</evidence>
<keyword evidence="3" id="KW-1185">Reference proteome</keyword>